<dbReference type="OrthoDB" id="9794155at2"/>
<proteinExistence type="inferred from homology"/>
<evidence type="ECO:0000256" key="1">
    <source>
        <dbReference type="PROSITE-ProRule" id="PRU01282"/>
    </source>
</evidence>
<dbReference type="InterPro" id="IPR006660">
    <property type="entry name" value="Arsenate_reductase-like"/>
</dbReference>
<dbReference type="CDD" id="cd02977">
    <property type="entry name" value="ArsC_family"/>
    <property type="match status" value="1"/>
</dbReference>
<gene>
    <name evidence="2" type="ORF">DealDRAFT_2537</name>
</gene>
<dbReference type="Pfam" id="PF03960">
    <property type="entry name" value="ArsC"/>
    <property type="match status" value="1"/>
</dbReference>
<reference evidence="2 3" key="1">
    <citation type="submission" date="2009-02" db="EMBL/GenBank/DDBJ databases">
        <title>Sequencing of the draft genome and assembly of Dethiobacter alkaliphilus AHT 1.</title>
        <authorList>
            <consortium name="US DOE Joint Genome Institute (JGI-PGF)"/>
            <person name="Lucas S."/>
            <person name="Copeland A."/>
            <person name="Lapidus A."/>
            <person name="Glavina del Rio T."/>
            <person name="Dalin E."/>
            <person name="Tice H."/>
            <person name="Bruce D."/>
            <person name="Goodwin L."/>
            <person name="Pitluck S."/>
            <person name="Larimer F."/>
            <person name="Land M.L."/>
            <person name="Hauser L."/>
            <person name="Muyzer G."/>
        </authorList>
    </citation>
    <scope>NUCLEOTIDE SEQUENCE [LARGE SCALE GENOMIC DNA]</scope>
    <source>
        <strain evidence="2 3">AHT 1</strain>
    </source>
</reference>
<dbReference type="EMBL" id="ACJM01000015">
    <property type="protein sequence ID" value="EEG76563.1"/>
    <property type="molecule type" value="Genomic_DNA"/>
</dbReference>
<dbReference type="STRING" id="555088.DealDRAFT_2537"/>
<sequence length="90" mass="10189">MEFTYRNILKEPPTAQELEELAKRAGLQVNELINPKSKAFKDVGKDAEAVSPQEAKELISANPRIMYRPLLTDGKRLTMGFKPEEMEALL</sequence>
<dbReference type="PROSITE" id="PS51353">
    <property type="entry name" value="ARSC"/>
    <property type="match status" value="1"/>
</dbReference>
<comment type="caution">
    <text evidence="2">The sequence shown here is derived from an EMBL/GenBank/DDBJ whole genome shotgun (WGS) entry which is preliminary data.</text>
</comment>
<evidence type="ECO:0000313" key="3">
    <source>
        <dbReference type="Proteomes" id="UP000006443"/>
    </source>
</evidence>
<evidence type="ECO:0000313" key="2">
    <source>
        <dbReference type="EMBL" id="EEG76563.1"/>
    </source>
</evidence>
<accession>C0GJ78</accession>
<dbReference type="AlphaFoldDB" id="C0GJ78"/>
<dbReference type="PANTHER" id="PTHR30041:SF8">
    <property type="entry name" value="PROTEIN YFFB"/>
    <property type="match status" value="1"/>
</dbReference>
<protein>
    <submittedName>
        <fullName evidence="2">Arsenate reductase and related</fullName>
    </submittedName>
</protein>
<dbReference type="PANTHER" id="PTHR30041">
    <property type="entry name" value="ARSENATE REDUCTASE"/>
    <property type="match status" value="1"/>
</dbReference>
<name>C0GJ78_DETAL</name>
<keyword evidence="3" id="KW-1185">Reference proteome</keyword>
<dbReference type="SUPFAM" id="SSF52833">
    <property type="entry name" value="Thioredoxin-like"/>
    <property type="match status" value="1"/>
</dbReference>
<dbReference type="InterPro" id="IPR036249">
    <property type="entry name" value="Thioredoxin-like_sf"/>
</dbReference>
<dbReference type="Gene3D" id="3.40.30.10">
    <property type="entry name" value="Glutaredoxin"/>
    <property type="match status" value="1"/>
</dbReference>
<dbReference type="eggNOG" id="COG1393">
    <property type="taxonomic scope" value="Bacteria"/>
</dbReference>
<dbReference type="Proteomes" id="UP000006443">
    <property type="component" value="Unassembled WGS sequence"/>
</dbReference>
<comment type="similarity">
    <text evidence="1">Belongs to the ArsC family.</text>
</comment>
<organism evidence="2 3">
    <name type="scientific">Dethiobacter alkaliphilus AHT 1</name>
    <dbReference type="NCBI Taxonomy" id="555088"/>
    <lineage>
        <taxon>Bacteria</taxon>
        <taxon>Bacillati</taxon>
        <taxon>Bacillota</taxon>
        <taxon>Dethiobacteria</taxon>
        <taxon>Dethiobacterales</taxon>
        <taxon>Dethiobacteraceae</taxon>
        <taxon>Dethiobacter</taxon>
    </lineage>
</organism>